<evidence type="ECO:0000256" key="5">
    <source>
        <dbReference type="ARBA" id="ARBA00022679"/>
    </source>
</evidence>
<evidence type="ECO:0000256" key="9">
    <source>
        <dbReference type="ARBA" id="ARBA00023136"/>
    </source>
</evidence>
<dbReference type="Pfam" id="PF13733">
    <property type="entry name" value="Glyco_transf_7N"/>
    <property type="match status" value="1"/>
</dbReference>
<evidence type="ECO:0000256" key="10">
    <source>
        <dbReference type="ARBA" id="ARBA00023180"/>
    </source>
</evidence>
<evidence type="ECO:0000256" key="1">
    <source>
        <dbReference type="ARBA" id="ARBA00004606"/>
    </source>
</evidence>
<evidence type="ECO:0000256" key="2">
    <source>
        <dbReference type="ARBA" id="ARBA00004922"/>
    </source>
</evidence>
<dbReference type="AlphaFoldDB" id="A0A914VD94"/>
<proteinExistence type="inferred from homology"/>
<evidence type="ECO:0000259" key="12">
    <source>
        <dbReference type="Pfam" id="PF02709"/>
    </source>
</evidence>
<keyword evidence="8 11" id="KW-1133">Transmembrane helix</keyword>
<dbReference type="InterPro" id="IPR027791">
    <property type="entry name" value="Galactosyl_T_C"/>
</dbReference>
<comment type="function">
    <text evidence="11">Catalyzes the transfer of galactose onto proteins or lipids.</text>
</comment>
<organism evidence="14 15">
    <name type="scientific">Plectus sambesii</name>
    <dbReference type="NCBI Taxonomy" id="2011161"/>
    <lineage>
        <taxon>Eukaryota</taxon>
        <taxon>Metazoa</taxon>
        <taxon>Ecdysozoa</taxon>
        <taxon>Nematoda</taxon>
        <taxon>Chromadorea</taxon>
        <taxon>Plectida</taxon>
        <taxon>Plectina</taxon>
        <taxon>Plectoidea</taxon>
        <taxon>Plectidae</taxon>
        <taxon>Plectus</taxon>
    </lineage>
</organism>
<evidence type="ECO:0000313" key="14">
    <source>
        <dbReference type="Proteomes" id="UP000887566"/>
    </source>
</evidence>
<keyword evidence="7 11" id="KW-0735">Signal-anchor</keyword>
<sequence>MFFGKFPSKIAKLLLTARFRLLAIIAATGTIFYWIDLQLMAPMSVRRTTMRTTTIAASPTPLPQCVPRIYNSTDADNARLTVMTEDISETDLISALTKFVEKSPTELFRGPKNCSSSHRVAIIIPFRGRDQQLRIFLRHMHPFLSSQLLEYEIFVVQQRTGQTFNRGKLMNVGFDVARRFTNWTCYIFHDVDLIPEDSRNLYTCSEEQPRHLSVAVDKFRYRLPYQTIFGGACALTEKQLIATNGFPNSFWGWGGEDDDMSRRTRFAGYKFQRRSSSICIVFSDHRRASNRWNFIAEGRRGNKEPEILPLARELLDRAPPPYFGQGRCALRAFACIPDGKSRRTLRQVAALPQGAVARDDRGGIIWARKTRFACGLLTNLLVQAANNERCSVC</sequence>
<dbReference type="PRINTS" id="PR02050">
    <property type="entry name" value="B14GALTRFASE"/>
</dbReference>
<keyword evidence="6 11" id="KW-0812">Transmembrane</keyword>
<keyword evidence="4 11" id="KW-0328">Glycosyltransferase</keyword>
<keyword evidence="9 11" id="KW-0472">Membrane</keyword>
<dbReference type="PANTHER" id="PTHR19300:SF57">
    <property type="entry name" value="BETA-1,4-N-ACETYLGALACTOSAMINYLTRANSFERASE"/>
    <property type="match status" value="1"/>
</dbReference>
<evidence type="ECO:0000256" key="4">
    <source>
        <dbReference type="ARBA" id="ARBA00022676"/>
    </source>
</evidence>
<dbReference type="GO" id="GO:0008378">
    <property type="term" value="F:galactosyltransferase activity"/>
    <property type="evidence" value="ECO:0007669"/>
    <property type="project" value="TreeGrafter"/>
</dbReference>
<evidence type="ECO:0000256" key="11">
    <source>
        <dbReference type="RuleBase" id="RU368121"/>
    </source>
</evidence>
<dbReference type="Proteomes" id="UP000887566">
    <property type="component" value="Unplaced"/>
</dbReference>
<evidence type="ECO:0000256" key="6">
    <source>
        <dbReference type="ARBA" id="ARBA00022692"/>
    </source>
</evidence>
<dbReference type="WBParaSite" id="PSAMB.scaffold1851size27257.g15229.t1">
    <property type="protein sequence ID" value="PSAMB.scaffold1851size27257.g15229.t1"/>
    <property type="gene ID" value="PSAMB.scaffold1851size27257.g15229"/>
</dbReference>
<feature type="domain" description="Galactosyltransferase N-terminal" evidence="13">
    <location>
        <begin position="108"/>
        <end position="205"/>
    </location>
</feature>
<comment type="subcellular location">
    <subcellularLocation>
        <location evidence="1 11">Membrane</location>
        <topology evidence="1 11">Single-pass type II membrane protein</topology>
    </subcellularLocation>
</comment>
<reference evidence="15" key="1">
    <citation type="submission" date="2022-11" db="UniProtKB">
        <authorList>
            <consortium name="WormBaseParasite"/>
        </authorList>
    </citation>
    <scope>IDENTIFICATION</scope>
</reference>
<evidence type="ECO:0000259" key="13">
    <source>
        <dbReference type="Pfam" id="PF13733"/>
    </source>
</evidence>
<dbReference type="SUPFAM" id="SSF53448">
    <property type="entry name" value="Nucleotide-diphospho-sugar transferases"/>
    <property type="match status" value="1"/>
</dbReference>
<dbReference type="GO" id="GO:0005975">
    <property type="term" value="P:carbohydrate metabolic process"/>
    <property type="evidence" value="ECO:0007669"/>
    <property type="project" value="InterPro"/>
</dbReference>
<comment type="pathway">
    <text evidence="2 11">Protein modification; protein glycosylation.</text>
</comment>
<keyword evidence="14" id="KW-1185">Reference proteome</keyword>
<evidence type="ECO:0000313" key="15">
    <source>
        <dbReference type="WBParaSite" id="PSAMB.scaffold1851size27257.g15229.t1"/>
    </source>
</evidence>
<comment type="cofactor">
    <cofactor evidence="11">
        <name>Mn(2+)</name>
        <dbReference type="ChEBI" id="CHEBI:29035"/>
    </cofactor>
</comment>
<keyword evidence="10 11" id="KW-0325">Glycoprotein</keyword>
<dbReference type="InterPro" id="IPR027995">
    <property type="entry name" value="Galactosyl_T_N"/>
</dbReference>
<protein>
    <recommendedName>
        <fullName evidence="11">Beta-1,4-N-acetylgalactosaminyltransferase</fullName>
        <ecNumber evidence="11">2.4.1.-</ecNumber>
    </recommendedName>
    <alternativeName>
        <fullName evidence="11">Beta-4-GalNAcT</fullName>
    </alternativeName>
</protein>
<feature type="transmembrane region" description="Helical" evidence="11">
    <location>
        <begin position="21"/>
        <end position="41"/>
    </location>
</feature>
<keyword evidence="11" id="KW-0464">Manganese</keyword>
<dbReference type="InterPro" id="IPR003859">
    <property type="entry name" value="Galactosyl_T"/>
</dbReference>
<dbReference type="Gene3D" id="3.90.550.10">
    <property type="entry name" value="Spore Coat Polysaccharide Biosynthesis Protein SpsA, Chain A"/>
    <property type="match status" value="1"/>
</dbReference>
<evidence type="ECO:0000256" key="3">
    <source>
        <dbReference type="ARBA" id="ARBA00005735"/>
    </source>
</evidence>
<accession>A0A914VD94</accession>
<dbReference type="GO" id="GO:0046872">
    <property type="term" value="F:metal ion binding"/>
    <property type="evidence" value="ECO:0007669"/>
    <property type="project" value="UniProtKB-UniRule"/>
</dbReference>
<dbReference type="EC" id="2.4.1.-" evidence="11"/>
<dbReference type="Pfam" id="PF02709">
    <property type="entry name" value="Glyco_transf_7C"/>
    <property type="match status" value="1"/>
</dbReference>
<dbReference type="GO" id="GO:0005794">
    <property type="term" value="C:Golgi apparatus"/>
    <property type="evidence" value="ECO:0007669"/>
    <property type="project" value="TreeGrafter"/>
</dbReference>
<keyword evidence="5 11" id="KW-0808">Transferase</keyword>
<name>A0A914VD94_9BILA</name>
<evidence type="ECO:0000256" key="8">
    <source>
        <dbReference type="ARBA" id="ARBA00022989"/>
    </source>
</evidence>
<dbReference type="InterPro" id="IPR029044">
    <property type="entry name" value="Nucleotide-diphossugar_trans"/>
</dbReference>
<comment type="similarity">
    <text evidence="3 11">Belongs to the glycosyltransferase 7 family.</text>
</comment>
<keyword evidence="11" id="KW-0479">Metal-binding</keyword>
<dbReference type="GO" id="GO:0016020">
    <property type="term" value="C:membrane"/>
    <property type="evidence" value="ECO:0007669"/>
    <property type="project" value="UniProtKB-SubCell"/>
</dbReference>
<evidence type="ECO:0000256" key="7">
    <source>
        <dbReference type="ARBA" id="ARBA00022968"/>
    </source>
</evidence>
<dbReference type="PANTHER" id="PTHR19300">
    <property type="entry name" value="BETA-1,4-GALACTOSYLTRANSFERASE"/>
    <property type="match status" value="1"/>
</dbReference>
<feature type="domain" description="Galactosyltransferase C-terminal" evidence="12">
    <location>
        <begin position="210"/>
        <end position="277"/>
    </location>
</feature>